<keyword evidence="4 5" id="KW-0119">Carbohydrate metabolism</keyword>
<dbReference type="Pfam" id="PF01263">
    <property type="entry name" value="Aldose_epim"/>
    <property type="match status" value="1"/>
</dbReference>
<dbReference type="Gene3D" id="2.70.98.10">
    <property type="match status" value="1"/>
</dbReference>
<evidence type="ECO:0000313" key="6">
    <source>
        <dbReference type="EMBL" id="GGJ36489.1"/>
    </source>
</evidence>
<accession>A0ABQ2D1W1</accession>
<dbReference type="PIRSF" id="PIRSF005096">
    <property type="entry name" value="GALM"/>
    <property type="match status" value="1"/>
</dbReference>
<protein>
    <recommendedName>
        <fullName evidence="5">Aldose 1-epimerase</fullName>
        <ecNumber evidence="5">5.1.3.3</ecNumber>
    </recommendedName>
</protein>
<evidence type="ECO:0000256" key="3">
    <source>
        <dbReference type="ARBA" id="ARBA00023235"/>
    </source>
</evidence>
<dbReference type="Proteomes" id="UP000632222">
    <property type="component" value="Unassembled WGS sequence"/>
</dbReference>
<evidence type="ECO:0000256" key="4">
    <source>
        <dbReference type="ARBA" id="ARBA00023277"/>
    </source>
</evidence>
<evidence type="ECO:0000256" key="5">
    <source>
        <dbReference type="PIRNR" id="PIRNR005096"/>
    </source>
</evidence>
<dbReference type="NCBIfam" id="NF008277">
    <property type="entry name" value="PRK11055.1"/>
    <property type="match status" value="1"/>
</dbReference>
<dbReference type="PANTHER" id="PTHR10091">
    <property type="entry name" value="ALDOSE-1-EPIMERASE"/>
    <property type="match status" value="1"/>
</dbReference>
<dbReference type="PANTHER" id="PTHR10091:SF0">
    <property type="entry name" value="GALACTOSE MUTAROTASE"/>
    <property type="match status" value="1"/>
</dbReference>
<proteinExistence type="inferred from homology"/>
<comment type="catalytic activity">
    <reaction evidence="5">
        <text>alpha-D-glucose = beta-D-glucose</text>
        <dbReference type="Rhea" id="RHEA:10264"/>
        <dbReference type="ChEBI" id="CHEBI:15903"/>
        <dbReference type="ChEBI" id="CHEBI:17925"/>
        <dbReference type="EC" id="5.1.3.3"/>
    </reaction>
</comment>
<comment type="similarity">
    <text evidence="2 5">Belongs to the aldose epimerase family.</text>
</comment>
<dbReference type="EMBL" id="BMOD01000007">
    <property type="protein sequence ID" value="GGJ36489.1"/>
    <property type="molecule type" value="Genomic_DNA"/>
</dbReference>
<dbReference type="InterPro" id="IPR047215">
    <property type="entry name" value="Galactose_mutarotase-like"/>
</dbReference>
<reference evidence="7" key="1">
    <citation type="journal article" date="2019" name="Int. J. Syst. Evol. Microbiol.">
        <title>The Global Catalogue of Microorganisms (GCM) 10K type strain sequencing project: providing services to taxonomists for standard genome sequencing and annotation.</title>
        <authorList>
            <consortium name="The Broad Institute Genomics Platform"/>
            <consortium name="The Broad Institute Genome Sequencing Center for Infectious Disease"/>
            <person name="Wu L."/>
            <person name="Ma J."/>
        </authorList>
    </citation>
    <scope>NUCLEOTIDE SEQUENCE [LARGE SCALE GENOMIC DNA]</scope>
    <source>
        <strain evidence="7">JCM 14370</strain>
    </source>
</reference>
<dbReference type="InterPro" id="IPR015443">
    <property type="entry name" value="Aldose_1-epimerase"/>
</dbReference>
<name>A0ABQ2D1W1_9DEIO</name>
<keyword evidence="7" id="KW-1185">Reference proteome</keyword>
<dbReference type="EC" id="5.1.3.3" evidence="5"/>
<dbReference type="SUPFAM" id="SSF74650">
    <property type="entry name" value="Galactose mutarotase-like"/>
    <property type="match status" value="1"/>
</dbReference>
<dbReference type="CDD" id="cd09019">
    <property type="entry name" value="galactose_mutarotase_like"/>
    <property type="match status" value="1"/>
</dbReference>
<evidence type="ECO:0000313" key="7">
    <source>
        <dbReference type="Proteomes" id="UP000632222"/>
    </source>
</evidence>
<dbReference type="RefSeq" id="WP_189002854.1">
    <property type="nucleotide sequence ID" value="NZ_BMOD01000007.1"/>
</dbReference>
<dbReference type="InterPro" id="IPR008183">
    <property type="entry name" value="Aldose_1/G6P_1-epimerase"/>
</dbReference>
<evidence type="ECO:0000256" key="1">
    <source>
        <dbReference type="ARBA" id="ARBA00005028"/>
    </source>
</evidence>
<gene>
    <name evidence="6" type="primary">galM</name>
    <name evidence="6" type="ORF">GCM10008938_23260</name>
</gene>
<dbReference type="InterPro" id="IPR011013">
    <property type="entry name" value="Gal_mutarotase_sf_dom"/>
</dbReference>
<comment type="caution">
    <text evidence="6">The sequence shown here is derived from an EMBL/GenBank/DDBJ whole genome shotgun (WGS) entry which is preliminary data.</text>
</comment>
<organism evidence="6 7">
    <name type="scientific">Deinococcus roseus</name>
    <dbReference type="NCBI Taxonomy" id="392414"/>
    <lineage>
        <taxon>Bacteria</taxon>
        <taxon>Thermotogati</taxon>
        <taxon>Deinococcota</taxon>
        <taxon>Deinococci</taxon>
        <taxon>Deinococcales</taxon>
        <taxon>Deinococcaceae</taxon>
        <taxon>Deinococcus</taxon>
    </lineage>
</organism>
<dbReference type="InterPro" id="IPR014718">
    <property type="entry name" value="GH-type_carb-bd"/>
</dbReference>
<comment type="pathway">
    <text evidence="1 5">Carbohydrate metabolism; hexose metabolism.</text>
</comment>
<evidence type="ECO:0000256" key="2">
    <source>
        <dbReference type="ARBA" id="ARBA00006206"/>
    </source>
</evidence>
<sequence>MTQTTSQPFTLQSAPWGTLPSGREVTQYTLTGLQGLQVQVLDYGGTITSILAPDRHGQRANIVLGHPELAPYLSRDTSCFFGALIGRYANRIHGGQFTLEGQQHQVSQNEGSNSLHGGHTGLDNQMWQVEELQGANHVGLNLALTLPDGSEGHPGALDVQVQYLLNEQGELRIHYSATTTRATHLNLTQHTYWNLSGNPRNKVLNHEITVHADQYLPINDQLIPTGELQDVAGTPFDFRSSGRLGQRIEEEDVQLQRAGGYDHTYVLRGTGFKPAATLHEPVSGRVLEVFTTEPGMQLYSGNFLPDHSPHPCLQNFGRNAGVCLETQHFPDSPNQPHFPSTVLWPGEVFESITLYRFGVQS</sequence>
<keyword evidence="3 5" id="KW-0413">Isomerase</keyword>